<dbReference type="SUPFAM" id="SSF75005">
    <property type="entry name" value="Arabinanase/levansucrase/invertase"/>
    <property type="match status" value="2"/>
</dbReference>
<feature type="chain" id="PRO_5045287548" evidence="1">
    <location>
        <begin position="29"/>
        <end position="479"/>
    </location>
</feature>
<dbReference type="InterPro" id="IPR023296">
    <property type="entry name" value="Glyco_hydro_beta-prop_sf"/>
</dbReference>
<dbReference type="PANTHER" id="PTHR35279">
    <property type="match status" value="1"/>
</dbReference>
<dbReference type="Proteomes" id="UP001206206">
    <property type="component" value="Unassembled WGS sequence"/>
</dbReference>
<dbReference type="Gene3D" id="2.115.10.20">
    <property type="entry name" value="Glycosyl hydrolase domain, family 43"/>
    <property type="match status" value="2"/>
</dbReference>
<accession>A0ABT1PD78</accession>
<dbReference type="EMBL" id="JANFNH010000014">
    <property type="protein sequence ID" value="MCQ4043327.1"/>
    <property type="molecule type" value="Genomic_DNA"/>
</dbReference>
<dbReference type="RefSeq" id="WP_255928324.1">
    <property type="nucleotide sequence ID" value="NZ_JANFNH010000014.1"/>
</dbReference>
<name>A0ABT1PD78_9ACTN</name>
<sequence>MLRTAVRSIVAAAAVLAMALPAATRASAGPPTLRTDSYRSSSGPVVGGSAYDYAPSIMQDGDYKMWWCGQTAGGKVPGDDILYAESPSLDGPFHARGSSAPHQIVFDGTGTGSFDNKHTCDPSVVRVGGTYYMYYGAERQDGEPTTIGVASSPDGINWTRLNNDQPIITPANQQDTHNSYGAGQPSVVHLDGEFYLMFTDTTGAGAAPNGAGQFVWRSPDPTFQSHVEVFTVSGWQAKTAANSRSLSVANAVSADWQYSDALHAFIIAHDNAAGQTTLTFLDPNNLAKHAYADVAIPGQWSEGPGIVSRPDKHSVVSGSGDCGRIPVDVIRSTTTFPPQQLAHIGIDLRSGRSCASMPPAQIAAMYEGYGLQSNGLPAAVVVNGRRLQIQNASVYTDLTRNRISVPPSIYYAVPYGASLHDREKVVGAPGLPGAFQLDGGALWPVSCLRLVTDNHSSITMVGQGTWLSHPRGPDLDCLD</sequence>
<protein>
    <submittedName>
        <fullName evidence="2">Beta-xylosidase</fullName>
    </submittedName>
</protein>
<evidence type="ECO:0000313" key="3">
    <source>
        <dbReference type="Proteomes" id="UP001206206"/>
    </source>
</evidence>
<comment type="caution">
    <text evidence="2">The sequence shown here is derived from an EMBL/GenBank/DDBJ whole genome shotgun (WGS) entry which is preliminary data.</text>
</comment>
<proteinExistence type="predicted"/>
<keyword evidence="3" id="KW-1185">Reference proteome</keyword>
<keyword evidence="1" id="KW-0732">Signal</keyword>
<reference evidence="2 3" key="1">
    <citation type="submission" date="2022-06" db="EMBL/GenBank/DDBJ databases">
        <title>Draft genome sequence of type strain Streptomyces rubrisoli DSM 42083.</title>
        <authorList>
            <person name="Duangmal K."/>
            <person name="Klaysubun C."/>
        </authorList>
    </citation>
    <scope>NUCLEOTIDE SEQUENCE [LARGE SCALE GENOMIC DNA]</scope>
    <source>
        <strain evidence="2 3">DSM 42083</strain>
    </source>
</reference>
<organism evidence="2 3">
    <name type="scientific">Streptantibioticus rubrisoli</name>
    <dbReference type="NCBI Taxonomy" id="1387313"/>
    <lineage>
        <taxon>Bacteria</taxon>
        <taxon>Bacillati</taxon>
        <taxon>Actinomycetota</taxon>
        <taxon>Actinomycetes</taxon>
        <taxon>Kitasatosporales</taxon>
        <taxon>Streptomycetaceae</taxon>
        <taxon>Streptantibioticus</taxon>
    </lineage>
</organism>
<feature type="signal peptide" evidence="1">
    <location>
        <begin position="1"/>
        <end position="28"/>
    </location>
</feature>
<evidence type="ECO:0000313" key="2">
    <source>
        <dbReference type="EMBL" id="MCQ4043327.1"/>
    </source>
</evidence>
<gene>
    <name evidence="2" type="ORF">NON19_15160</name>
</gene>
<dbReference type="PANTHER" id="PTHR35279:SF1">
    <property type="entry name" value="ARABINANASE_LEVANSUCRASE_INVERTASE"/>
    <property type="match status" value="1"/>
</dbReference>
<evidence type="ECO:0000256" key="1">
    <source>
        <dbReference type="SAM" id="SignalP"/>
    </source>
</evidence>